<evidence type="ECO:0000256" key="1">
    <source>
        <dbReference type="SAM" id="MobiDB-lite"/>
    </source>
</evidence>
<feature type="region of interest" description="Disordered" evidence="1">
    <location>
        <begin position="76"/>
        <end position="100"/>
    </location>
</feature>
<feature type="region of interest" description="Disordered" evidence="1">
    <location>
        <begin position="29"/>
        <end position="49"/>
    </location>
</feature>
<dbReference type="AlphaFoldDB" id="A0AA40FR67"/>
<keyword evidence="3" id="KW-1185">Reference proteome</keyword>
<dbReference type="EMBL" id="JAHYIQ010000020">
    <property type="protein sequence ID" value="KAK1123676.1"/>
    <property type="molecule type" value="Genomic_DNA"/>
</dbReference>
<gene>
    <name evidence="2" type="ORF">K0M31_008374</name>
</gene>
<dbReference type="Proteomes" id="UP001177670">
    <property type="component" value="Unassembled WGS sequence"/>
</dbReference>
<evidence type="ECO:0000313" key="3">
    <source>
        <dbReference type="Proteomes" id="UP001177670"/>
    </source>
</evidence>
<accession>A0AA40FR67</accession>
<proteinExistence type="predicted"/>
<organism evidence="2 3">
    <name type="scientific">Melipona bicolor</name>
    <dbReference type="NCBI Taxonomy" id="60889"/>
    <lineage>
        <taxon>Eukaryota</taxon>
        <taxon>Metazoa</taxon>
        <taxon>Ecdysozoa</taxon>
        <taxon>Arthropoda</taxon>
        <taxon>Hexapoda</taxon>
        <taxon>Insecta</taxon>
        <taxon>Pterygota</taxon>
        <taxon>Neoptera</taxon>
        <taxon>Endopterygota</taxon>
        <taxon>Hymenoptera</taxon>
        <taxon>Apocrita</taxon>
        <taxon>Aculeata</taxon>
        <taxon>Apoidea</taxon>
        <taxon>Anthophila</taxon>
        <taxon>Apidae</taxon>
        <taxon>Melipona</taxon>
    </lineage>
</organism>
<reference evidence="2" key="1">
    <citation type="submission" date="2021-10" db="EMBL/GenBank/DDBJ databases">
        <title>Melipona bicolor Genome sequencing and assembly.</title>
        <authorList>
            <person name="Araujo N.S."/>
            <person name="Arias M.C."/>
        </authorList>
    </citation>
    <scope>NUCLEOTIDE SEQUENCE</scope>
    <source>
        <strain evidence="2">USP_2M_L1-L4_2017</strain>
        <tissue evidence="2">Whole body</tissue>
    </source>
</reference>
<evidence type="ECO:0000313" key="2">
    <source>
        <dbReference type="EMBL" id="KAK1123676.1"/>
    </source>
</evidence>
<name>A0AA40FR67_9HYME</name>
<comment type="caution">
    <text evidence="2">The sequence shown here is derived from an EMBL/GenBank/DDBJ whole genome shotgun (WGS) entry which is preliminary data.</text>
</comment>
<protein>
    <submittedName>
        <fullName evidence="2">Uncharacterized protein</fullName>
    </submittedName>
</protein>
<sequence>MKSILLRDPKHFDHRTKILGQMILSPERRESLNLRKSSNKIQKPDSRRAETICERNSPLFHPLPSARIADKTHLFLSDTTTSHRPPRLRVTKRLSSSNRN</sequence>